<name>A0A9Q0Y7Z7_9SAUR</name>
<dbReference type="AlphaFoldDB" id="A0A9Q0Y7Z7"/>
<sequence length="164" mass="19380">MEIGPLKERLKALEEENKKLTEQESALEHQARIQQQEEEPQSLVDVPSEKSQLGKQNSILETKYNQINAEIGTTRINMQRMEAQLKQISANLEEAHRWFKSKFDNLQRELARSREQKGSVDHHEEEEEEEKPVRLPSQACLQRWETKNQLKFISKKYLNELNKL</sequence>
<dbReference type="PANTHER" id="PTHR35352">
    <property type="entry name" value="COILED-COIL DOMAIN-CONTAINING PROTEIN 150"/>
    <property type="match status" value="1"/>
</dbReference>
<proteinExistence type="predicted"/>
<gene>
    <name evidence="2" type="ORF">JRQ81_001453</name>
</gene>
<evidence type="ECO:0000313" key="2">
    <source>
        <dbReference type="EMBL" id="KAJ7345503.1"/>
    </source>
</evidence>
<dbReference type="Proteomes" id="UP001142489">
    <property type="component" value="Unassembled WGS sequence"/>
</dbReference>
<keyword evidence="3" id="KW-1185">Reference proteome</keyword>
<feature type="compositionally biased region" description="Basic and acidic residues" evidence="1">
    <location>
        <begin position="19"/>
        <end position="31"/>
    </location>
</feature>
<comment type="caution">
    <text evidence="2">The sequence shown here is derived from an EMBL/GenBank/DDBJ whole genome shotgun (WGS) entry which is preliminary data.</text>
</comment>
<accession>A0A9Q0Y7Z7</accession>
<feature type="region of interest" description="Disordered" evidence="1">
    <location>
        <begin position="112"/>
        <end position="134"/>
    </location>
</feature>
<evidence type="ECO:0000313" key="3">
    <source>
        <dbReference type="Proteomes" id="UP001142489"/>
    </source>
</evidence>
<protein>
    <submittedName>
        <fullName evidence="2">Uncharacterized protein</fullName>
    </submittedName>
</protein>
<evidence type="ECO:0000256" key="1">
    <source>
        <dbReference type="SAM" id="MobiDB-lite"/>
    </source>
</evidence>
<dbReference type="EMBL" id="JAPFRF010000001">
    <property type="protein sequence ID" value="KAJ7345503.1"/>
    <property type="molecule type" value="Genomic_DNA"/>
</dbReference>
<reference evidence="2" key="1">
    <citation type="journal article" date="2023" name="DNA Res.">
        <title>Chromosome-level genome assembly of Phrynocephalus forsythii using third-generation DNA sequencing and Hi-C analysis.</title>
        <authorList>
            <person name="Qi Y."/>
            <person name="Zhao W."/>
            <person name="Zhao Y."/>
            <person name="Niu C."/>
            <person name="Cao S."/>
            <person name="Zhang Y."/>
        </authorList>
    </citation>
    <scope>NUCLEOTIDE SEQUENCE</scope>
    <source>
        <tissue evidence="2">Muscle</tissue>
    </source>
</reference>
<dbReference type="PANTHER" id="PTHR35352:SF1">
    <property type="entry name" value="COILED-COIL DOMAIN-CONTAINING PROTEIN 150"/>
    <property type="match status" value="1"/>
</dbReference>
<dbReference type="OrthoDB" id="416454at2759"/>
<feature type="region of interest" description="Disordered" evidence="1">
    <location>
        <begin position="19"/>
        <end position="57"/>
    </location>
</feature>
<feature type="compositionally biased region" description="Basic and acidic residues" evidence="1">
    <location>
        <begin position="112"/>
        <end position="123"/>
    </location>
</feature>
<organism evidence="2 3">
    <name type="scientific">Phrynocephalus forsythii</name>
    <dbReference type="NCBI Taxonomy" id="171643"/>
    <lineage>
        <taxon>Eukaryota</taxon>
        <taxon>Metazoa</taxon>
        <taxon>Chordata</taxon>
        <taxon>Craniata</taxon>
        <taxon>Vertebrata</taxon>
        <taxon>Euteleostomi</taxon>
        <taxon>Lepidosauria</taxon>
        <taxon>Squamata</taxon>
        <taxon>Bifurcata</taxon>
        <taxon>Unidentata</taxon>
        <taxon>Episquamata</taxon>
        <taxon>Toxicofera</taxon>
        <taxon>Iguania</taxon>
        <taxon>Acrodonta</taxon>
        <taxon>Agamidae</taxon>
        <taxon>Agaminae</taxon>
        <taxon>Phrynocephalus</taxon>
    </lineage>
</organism>
<dbReference type="InterPro" id="IPR038807">
    <property type="entry name" value="CCDC150"/>
</dbReference>